<dbReference type="EMBL" id="CAEZUY010000089">
    <property type="protein sequence ID" value="CAB4618270.1"/>
    <property type="molecule type" value="Genomic_DNA"/>
</dbReference>
<gene>
    <name evidence="2" type="ORF">UFOPK1778_00692</name>
    <name evidence="3" type="ORF">UFOPK1863_00863</name>
    <name evidence="4" type="ORF">UFOPK2689_00914</name>
    <name evidence="5" type="ORF">UFOPK3555_00535</name>
    <name evidence="6" type="ORF">UFOPK4095_01104</name>
</gene>
<evidence type="ECO:0000313" key="6">
    <source>
        <dbReference type="EMBL" id="CAB5022658.1"/>
    </source>
</evidence>
<dbReference type="InterPro" id="IPR044855">
    <property type="entry name" value="CoA-Trfase_III_dom3_sf"/>
</dbReference>
<dbReference type="EMBL" id="CAFBPI010000090">
    <property type="protein sequence ID" value="CAB5022658.1"/>
    <property type="molecule type" value="Genomic_DNA"/>
</dbReference>
<dbReference type="EMBL" id="CAFBME010000042">
    <property type="protein sequence ID" value="CAB4893824.1"/>
    <property type="molecule type" value="Genomic_DNA"/>
</dbReference>
<evidence type="ECO:0000313" key="3">
    <source>
        <dbReference type="EMBL" id="CAB4618270.1"/>
    </source>
</evidence>
<dbReference type="EMBL" id="CAEZUD010000031">
    <property type="protein sequence ID" value="CAB4590929.1"/>
    <property type="molecule type" value="Genomic_DNA"/>
</dbReference>
<proteinExistence type="predicted"/>
<dbReference type="InterPro" id="IPR023606">
    <property type="entry name" value="CoA-Trfase_III_dom_1_sf"/>
</dbReference>
<dbReference type="GO" id="GO:0008410">
    <property type="term" value="F:CoA-transferase activity"/>
    <property type="evidence" value="ECO:0007669"/>
    <property type="project" value="TreeGrafter"/>
</dbReference>
<dbReference type="InterPro" id="IPR050483">
    <property type="entry name" value="CoA-transferase_III_domain"/>
</dbReference>
<name>A0A6J6FTF3_9ZZZZ</name>
<evidence type="ECO:0000313" key="5">
    <source>
        <dbReference type="EMBL" id="CAB4893824.1"/>
    </source>
</evidence>
<dbReference type="EMBL" id="CAEZYL010000060">
    <property type="protein sequence ID" value="CAB4726204.1"/>
    <property type="molecule type" value="Genomic_DNA"/>
</dbReference>
<accession>A0A6J6FTF3</accession>
<dbReference type="PANTHER" id="PTHR48207:SF3">
    <property type="entry name" value="SUCCINATE--HYDROXYMETHYLGLUTARATE COA-TRANSFERASE"/>
    <property type="match status" value="1"/>
</dbReference>
<reference evidence="2" key="1">
    <citation type="submission" date="2020-05" db="EMBL/GenBank/DDBJ databases">
        <authorList>
            <person name="Chiriac C."/>
            <person name="Salcher M."/>
            <person name="Ghai R."/>
            <person name="Kavagutti S V."/>
        </authorList>
    </citation>
    <scope>NUCLEOTIDE SEQUENCE</scope>
</reference>
<organism evidence="2">
    <name type="scientific">freshwater metagenome</name>
    <dbReference type="NCBI Taxonomy" id="449393"/>
    <lineage>
        <taxon>unclassified sequences</taxon>
        <taxon>metagenomes</taxon>
        <taxon>ecological metagenomes</taxon>
    </lineage>
</organism>
<dbReference type="PANTHER" id="PTHR48207">
    <property type="entry name" value="SUCCINATE--HYDROXYMETHYLGLUTARATE COA-TRANSFERASE"/>
    <property type="match status" value="1"/>
</dbReference>
<sequence>MAIKPLEGLKVLDATSNIAGPYGGSILADLGAEVIKIEVPSGDPSRSMAPIDGDKSAYFNVVNRNKLVAEINLKSESGMAELHSLLATADVFLTNFLPDRLKALNLTPVDLMSKHPQLIFGNLTSYGATGADASMPGYDATVQARTGIMHVTGEPNGQPVRAGVSVLDIGAGTWLALGILAAVIERGKTGKGSLVETSLYETGISWVSYHLAAYQISGQPSVRSGAGHPTFAPYGIFKTSDGNICIGVGSDGVFAKLCTQINRAELITDPLYATNVNRVANRDSLHTEIESALAGDSAKYWAQNLGAHGVPADLVVPPEALFNDEQAKEVGMLLPNPDQESAVKWIPGLPIKINGVRPEIYRSAPHKSN</sequence>
<dbReference type="Pfam" id="PF02515">
    <property type="entry name" value="CoA_transf_3"/>
    <property type="match status" value="1"/>
</dbReference>
<evidence type="ECO:0000313" key="2">
    <source>
        <dbReference type="EMBL" id="CAB4590929.1"/>
    </source>
</evidence>
<protein>
    <submittedName>
        <fullName evidence="2">Unannotated protein</fullName>
    </submittedName>
</protein>
<evidence type="ECO:0000313" key="4">
    <source>
        <dbReference type="EMBL" id="CAB4726204.1"/>
    </source>
</evidence>
<keyword evidence="1" id="KW-0808">Transferase</keyword>
<dbReference type="InterPro" id="IPR003673">
    <property type="entry name" value="CoA-Trfase_fam_III"/>
</dbReference>
<dbReference type="Gene3D" id="3.40.50.10540">
    <property type="entry name" value="Crotonobetainyl-coa:carnitine coa-transferase, domain 1"/>
    <property type="match status" value="1"/>
</dbReference>
<dbReference type="SUPFAM" id="SSF89796">
    <property type="entry name" value="CoA-transferase family III (CaiB/BaiF)"/>
    <property type="match status" value="1"/>
</dbReference>
<dbReference type="Gene3D" id="3.30.1540.10">
    <property type="entry name" value="formyl-coa transferase, domain 3"/>
    <property type="match status" value="1"/>
</dbReference>
<dbReference type="AlphaFoldDB" id="A0A6J6FTF3"/>
<evidence type="ECO:0000256" key="1">
    <source>
        <dbReference type="ARBA" id="ARBA00022679"/>
    </source>
</evidence>